<dbReference type="Proteomes" id="UP000239757">
    <property type="component" value="Unassembled WGS sequence"/>
</dbReference>
<dbReference type="PANTHER" id="PTHR33318:SF22">
    <property type="entry name" value="SUPPRESSOR PROTEIN SRP40-LIKE ISOFORM X1"/>
    <property type="match status" value="1"/>
</dbReference>
<proteinExistence type="predicted"/>
<feature type="compositionally biased region" description="Basic and acidic residues" evidence="1">
    <location>
        <begin position="87"/>
        <end position="100"/>
    </location>
</feature>
<feature type="compositionally biased region" description="Polar residues" evidence="1">
    <location>
        <begin position="267"/>
        <end position="290"/>
    </location>
</feature>
<dbReference type="AlphaFoldDB" id="A0A2P5XD37"/>
<dbReference type="OrthoDB" id="1925835at2759"/>
<organism evidence="2 3">
    <name type="scientific">Gossypium barbadense</name>
    <name type="common">Sea Island cotton</name>
    <name type="synonym">Hibiscus barbadensis</name>
    <dbReference type="NCBI Taxonomy" id="3634"/>
    <lineage>
        <taxon>Eukaryota</taxon>
        <taxon>Viridiplantae</taxon>
        <taxon>Streptophyta</taxon>
        <taxon>Embryophyta</taxon>
        <taxon>Tracheophyta</taxon>
        <taxon>Spermatophyta</taxon>
        <taxon>Magnoliopsida</taxon>
        <taxon>eudicotyledons</taxon>
        <taxon>Gunneridae</taxon>
        <taxon>Pentapetalae</taxon>
        <taxon>rosids</taxon>
        <taxon>malvids</taxon>
        <taxon>Malvales</taxon>
        <taxon>Malvaceae</taxon>
        <taxon>Malvoideae</taxon>
        <taxon>Gossypium</taxon>
    </lineage>
</organism>
<feature type="compositionally biased region" description="Polar residues" evidence="1">
    <location>
        <begin position="335"/>
        <end position="353"/>
    </location>
</feature>
<evidence type="ECO:0000313" key="3">
    <source>
        <dbReference type="Proteomes" id="UP000239757"/>
    </source>
</evidence>
<feature type="region of interest" description="Disordered" evidence="1">
    <location>
        <begin position="263"/>
        <end position="358"/>
    </location>
</feature>
<feature type="region of interest" description="Disordered" evidence="1">
    <location>
        <begin position="87"/>
        <end position="127"/>
    </location>
</feature>
<sequence length="459" mass="50885">MRCLLFACFSASKNKKDQHLVDGTSSIDQKPEANEAVQSSKEDFGIPFNPIIVKKEKLGELLNNSGQEKLSFDLYVKTHEELAVESSEKLLKNDEGKESEETVVFKPQNNRYQNSAENDGNEDDGIEKAKNESQLVIEESSESLFSLSIESRKQVCEVESDEKEVNSPMPIVLNRNGKDKGGQYVQSVLNPVENLDQWKKVKAKASIPSNLQEKENINVEQGFGIRISAEPSFQLASSKLCSNGKKMVGKESTVDTSLSSWLVEPENTPNSKASTNSVGNSAISQKMNSPRSHENRPILGALTMGELKQRSASSSPRKCGSRSPDEAPIIGTVGSYWSHTGQNIDTDSSSPSKRTPRHIQEERLKLKAIPFGARLERALDTGIAGGVYLSTYFCTKITICFDTKFKDLSYFKPLKHGMDPVNHLINPGQSLALHPWARTRARTWLRNRGAKRAAHKSEV</sequence>
<dbReference type="InterPro" id="IPR039300">
    <property type="entry name" value="JASON"/>
</dbReference>
<protein>
    <submittedName>
        <fullName evidence="2">Uncharacterized protein</fullName>
    </submittedName>
</protein>
<gene>
    <name evidence="2" type="ORF">GOBAR_AA19411</name>
</gene>
<name>A0A2P5XD37_GOSBA</name>
<feature type="region of interest" description="Disordered" evidence="1">
    <location>
        <begin position="20"/>
        <end position="41"/>
    </location>
</feature>
<dbReference type="GO" id="GO:0007142">
    <property type="term" value="P:male meiosis II"/>
    <property type="evidence" value="ECO:0007669"/>
    <property type="project" value="InterPro"/>
</dbReference>
<evidence type="ECO:0000313" key="2">
    <source>
        <dbReference type="EMBL" id="PPS01251.1"/>
    </source>
</evidence>
<dbReference type="EMBL" id="KZ665141">
    <property type="protein sequence ID" value="PPS01251.1"/>
    <property type="molecule type" value="Genomic_DNA"/>
</dbReference>
<evidence type="ECO:0000256" key="1">
    <source>
        <dbReference type="SAM" id="MobiDB-lite"/>
    </source>
</evidence>
<feature type="compositionally biased region" description="Polar residues" evidence="1">
    <location>
        <begin position="107"/>
        <end position="118"/>
    </location>
</feature>
<accession>A0A2P5XD37</accession>
<reference evidence="2 3" key="1">
    <citation type="submission" date="2015-01" db="EMBL/GenBank/DDBJ databases">
        <title>Genome of allotetraploid Gossypium barbadense reveals genomic plasticity and fiber elongation in cotton evolution.</title>
        <authorList>
            <person name="Chen X."/>
            <person name="Liu X."/>
            <person name="Zhao B."/>
            <person name="Zheng H."/>
            <person name="Hu Y."/>
            <person name="Lu G."/>
            <person name="Yang C."/>
            <person name="Chen J."/>
            <person name="Shan C."/>
            <person name="Zhang L."/>
            <person name="Zhou Y."/>
            <person name="Wang L."/>
            <person name="Guo W."/>
            <person name="Bai Y."/>
            <person name="Ruan J."/>
            <person name="Shangguan X."/>
            <person name="Mao Y."/>
            <person name="Jiang J."/>
            <person name="Zhu Y."/>
            <person name="Lei J."/>
            <person name="Kang H."/>
            <person name="Chen S."/>
            <person name="He X."/>
            <person name="Wang R."/>
            <person name="Wang Y."/>
            <person name="Chen J."/>
            <person name="Wang L."/>
            <person name="Yu S."/>
            <person name="Wang B."/>
            <person name="Wei J."/>
            <person name="Song S."/>
            <person name="Lu X."/>
            <person name="Gao Z."/>
            <person name="Gu W."/>
            <person name="Deng X."/>
            <person name="Ma D."/>
            <person name="Wang S."/>
            <person name="Liang W."/>
            <person name="Fang L."/>
            <person name="Cai C."/>
            <person name="Zhu X."/>
            <person name="Zhou B."/>
            <person name="Zhang Y."/>
            <person name="Chen Z."/>
            <person name="Xu S."/>
            <person name="Zhu R."/>
            <person name="Wang S."/>
            <person name="Zhang T."/>
            <person name="Zhao G."/>
        </authorList>
    </citation>
    <scope>NUCLEOTIDE SEQUENCE [LARGE SCALE GENOMIC DNA]</scope>
    <source>
        <strain evidence="3">cv. Xinhai21</strain>
        <tissue evidence="2">Leaf</tissue>
    </source>
</reference>
<dbReference type="PANTHER" id="PTHR33318">
    <property type="entry name" value="ASPARTYL/GLUTAMYL-TRNA(ASN/GLN) AMIDOTRANSFERASE SUBUNIT"/>
    <property type="match status" value="1"/>
</dbReference>